<keyword evidence="3 4" id="KW-0175">Coiled coil</keyword>
<dbReference type="PANTHER" id="PTHR18921">
    <property type="entry name" value="MYOSIN HEAVY CHAIN - RELATED"/>
    <property type="match status" value="1"/>
</dbReference>
<feature type="compositionally biased region" description="Pro residues" evidence="5">
    <location>
        <begin position="2113"/>
        <end position="2128"/>
    </location>
</feature>
<dbReference type="OrthoDB" id="425925at2759"/>
<feature type="compositionally biased region" description="Polar residues" evidence="5">
    <location>
        <begin position="619"/>
        <end position="633"/>
    </location>
</feature>
<evidence type="ECO:0000313" key="8">
    <source>
        <dbReference type="Proteomes" id="UP000225706"/>
    </source>
</evidence>
<feature type="coiled-coil region" evidence="4">
    <location>
        <begin position="1280"/>
        <end position="1339"/>
    </location>
</feature>
<feature type="coiled-coil region" evidence="4">
    <location>
        <begin position="1419"/>
        <end position="1516"/>
    </location>
</feature>
<dbReference type="STRING" id="50429.A0A2B4SA61"/>
<feature type="coiled-coil region" evidence="4">
    <location>
        <begin position="816"/>
        <end position="850"/>
    </location>
</feature>
<comment type="caution">
    <text evidence="7">The sequence shown here is derived from an EMBL/GenBank/DDBJ whole genome shotgun (WGS) entry which is preliminary data.</text>
</comment>
<feature type="compositionally biased region" description="Polar residues" evidence="5">
    <location>
        <begin position="2136"/>
        <end position="2145"/>
    </location>
</feature>
<organism evidence="7 8">
    <name type="scientific">Stylophora pistillata</name>
    <name type="common">Smooth cauliflower coral</name>
    <dbReference type="NCBI Taxonomy" id="50429"/>
    <lineage>
        <taxon>Eukaryota</taxon>
        <taxon>Metazoa</taxon>
        <taxon>Cnidaria</taxon>
        <taxon>Anthozoa</taxon>
        <taxon>Hexacorallia</taxon>
        <taxon>Scleractinia</taxon>
        <taxon>Astrocoeniina</taxon>
        <taxon>Pocilloporidae</taxon>
        <taxon>Stylophora</taxon>
    </lineage>
</organism>
<keyword evidence="7" id="KW-0675">Receptor</keyword>
<feature type="coiled-coil region" evidence="4">
    <location>
        <begin position="735"/>
        <end position="762"/>
    </location>
</feature>
<dbReference type="GO" id="GO:0031267">
    <property type="term" value="F:small GTPase binding"/>
    <property type="evidence" value="ECO:0007669"/>
    <property type="project" value="TreeGrafter"/>
</dbReference>
<evidence type="ECO:0000256" key="1">
    <source>
        <dbReference type="ARBA" id="ARBA00004555"/>
    </source>
</evidence>
<evidence type="ECO:0000313" key="7">
    <source>
        <dbReference type="EMBL" id="PFX25458.1"/>
    </source>
</evidence>
<feature type="compositionally biased region" description="Polar residues" evidence="5">
    <location>
        <begin position="2179"/>
        <end position="2188"/>
    </location>
</feature>
<keyword evidence="8" id="KW-1185">Reference proteome</keyword>
<feature type="compositionally biased region" description="Basic and acidic residues" evidence="5">
    <location>
        <begin position="594"/>
        <end position="611"/>
    </location>
</feature>
<feature type="coiled-coil region" evidence="4">
    <location>
        <begin position="499"/>
        <end position="530"/>
    </location>
</feature>
<keyword evidence="2" id="KW-0333">Golgi apparatus</keyword>
<dbReference type="Gene3D" id="1.10.287.1490">
    <property type="match status" value="1"/>
</dbReference>
<dbReference type="GO" id="GO:0007030">
    <property type="term" value="P:Golgi organization"/>
    <property type="evidence" value="ECO:0007669"/>
    <property type="project" value="TreeGrafter"/>
</dbReference>
<feature type="compositionally biased region" description="Polar residues" evidence="5">
    <location>
        <begin position="2072"/>
        <end position="2089"/>
    </location>
</feature>
<proteinExistence type="predicted"/>
<feature type="coiled-coil region" evidence="4">
    <location>
        <begin position="677"/>
        <end position="711"/>
    </location>
</feature>
<evidence type="ECO:0000256" key="2">
    <source>
        <dbReference type="ARBA" id="ARBA00023034"/>
    </source>
</evidence>
<feature type="coiled-coil region" evidence="4">
    <location>
        <begin position="355"/>
        <end position="410"/>
    </location>
</feature>
<feature type="region of interest" description="Disordered" evidence="5">
    <location>
        <begin position="2059"/>
        <end position="2195"/>
    </location>
</feature>
<feature type="coiled-coil region" evidence="4">
    <location>
        <begin position="45"/>
        <end position="111"/>
    </location>
</feature>
<dbReference type="GO" id="GO:0005794">
    <property type="term" value="C:Golgi apparatus"/>
    <property type="evidence" value="ECO:0007669"/>
    <property type="project" value="UniProtKB-SubCell"/>
</dbReference>
<dbReference type="GO" id="GO:0006888">
    <property type="term" value="P:endoplasmic reticulum to Golgi vesicle-mediated transport"/>
    <property type="evidence" value="ECO:0007669"/>
    <property type="project" value="TreeGrafter"/>
</dbReference>
<feature type="region of interest" description="Disordered" evidence="5">
    <location>
        <begin position="594"/>
        <end position="637"/>
    </location>
</feature>
<dbReference type="InterPro" id="IPR000237">
    <property type="entry name" value="GRIP_dom"/>
</dbReference>
<protein>
    <submittedName>
        <fullName evidence="7">Thyroid receptor-interacting protein 11</fullName>
    </submittedName>
</protein>
<feature type="coiled-coil region" evidence="4">
    <location>
        <begin position="140"/>
        <end position="291"/>
    </location>
</feature>
<gene>
    <name evidence="7" type="primary">TRIP11</name>
    <name evidence="7" type="ORF">AWC38_SpisGene9922</name>
</gene>
<feature type="coiled-coil region" evidence="4">
    <location>
        <begin position="936"/>
        <end position="1244"/>
    </location>
</feature>
<dbReference type="Proteomes" id="UP000225706">
    <property type="component" value="Unassembled WGS sequence"/>
</dbReference>
<feature type="coiled-coil region" evidence="4">
    <location>
        <begin position="1938"/>
        <end position="1965"/>
    </location>
</feature>
<evidence type="ECO:0000256" key="4">
    <source>
        <dbReference type="SAM" id="Coils"/>
    </source>
</evidence>
<feature type="compositionally biased region" description="Polar residues" evidence="5">
    <location>
        <begin position="2098"/>
        <end position="2110"/>
    </location>
</feature>
<reference evidence="8" key="1">
    <citation type="journal article" date="2017" name="bioRxiv">
        <title>Comparative analysis of the genomes of Stylophora pistillata and Acropora digitifera provides evidence for extensive differences between species of corals.</title>
        <authorList>
            <person name="Voolstra C.R."/>
            <person name="Li Y."/>
            <person name="Liew Y.J."/>
            <person name="Baumgarten S."/>
            <person name="Zoccola D."/>
            <person name="Flot J.-F."/>
            <person name="Tambutte S."/>
            <person name="Allemand D."/>
            <person name="Aranda M."/>
        </authorList>
    </citation>
    <scope>NUCLEOTIDE SEQUENCE [LARGE SCALE GENOMIC DNA]</scope>
</reference>
<evidence type="ECO:0000256" key="3">
    <source>
        <dbReference type="ARBA" id="ARBA00023054"/>
    </source>
</evidence>
<comment type="subcellular location">
    <subcellularLocation>
        <location evidence="1">Golgi apparatus</location>
    </subcellularLocation>
</comment>
<feature type="domain" description="GRIP" evidence="6">
    <location>
        <begin position="1965"/>
        <end position="2014"/>
    </location>
</feature>
<evidence type="ECO:0000256" key="5">
    <source>
        <dbReference type="SAM" id="MobiDB-lite"/>
    </source>
</evidence>
<dbReference type="EMBL" id="LSMT01000151">
    <property type="protein sequence ID" value="PFX25458.1"/>
    <property type="molecule type" value="Genomic_DNA"/>
</dbReference>
<feature type="coiled-coil region" evidence="4">
    <location>
        <begin position="1788"/>
        <end position="1884"/>
    </location>
</feature>
<name>A0A2B4SA61_STYPI</name>
<dbReference type="PANTHER" id="PTHR18921:SF2">
    <property type="entry name" value="THYROID RECEPTOR-INTERACTING PROTEIN 11"/>
    <property type="match status" value="1"/>
</dbReference>
<feature type="coiled-coil region" evidence="4">
    <location>
        <begin position="1561"/>
        <end position="1753"/>
    </location>
</feature>
<sequence length="2195" mass="251997">MSSWLSSNLTDSLSSISNFTGQISSFTREMLTEGTEEVSDPSAELQVAQRRINELESHIITQKAEYERLRENNDELHVRLEAAELQMNSISRDYRAQLQSKEQELIKLKEVGRFHEENGHNLGSRERHDSTDSIEDSMEMKRLQSEISKLQAECQHWKSIANGVENQDKLHKEIDQYQQELTALQSSYSQKIANLNKKHKQELQNWQDEKEEFLQKIEELEETLLKYSETESVSHFEKAFDHANDNTDVVLSLKNQLATAEESIAELKKQIETQEQQINTLNMEVQDKDQAIMTMQKDFNDLQAKLQDAGSVHDQTLSDYESKLNLSTSEVEKLQKYLEDQSKEMLVLRSDSEGLHKLQEELNVVAAENAEFKKRLSQSHAEERRLHRSVEEVKSELEQLSSSTMDLMEELQLSQDLQQEQKIELDNLKKVKYIKGDAKKEMGKLRNALAALWERHLCLVQLYQQVRHELNNSNARLMAMFQAQHLSTNTVRDDLKVLQQRLEDRNQAKLEHIEKEKEAMMSKSAELEVTVEELEGGVMDLQSDNEQVAHETKYCVTEIGRQQGNDEEARNDIVVWLAEKAVLESTIVGLQQKLQDERRERSDSLKNKNNEGVDGVDSRSGSAESVASFTGSTPREAELSIDMGDLRRISDVSIEPDIRQETELLQETGVFPGNESAISEELELSELKQRIQEYQLQLEEFELAQKDWEGEKDALEGLVLNLRQQVKELQVFLGNSHGEEEIARLRQENDEISSKNKHLMEVWQTLEEDFISLDISRSRVENDSELDEDRMRLLRQDLNKCVEKLREDNSLVRVQTEQLIQQIDEKTSKLNDLQSELEAKNVEVKTICDEKRDLMMMINERDERICEIEESFNNHLLDFTSSKDNEISLLQTEQQDLVKLLEETRQECSLLRGKNNDLLDIMGQNQQSQHEFTAEKKGLELLLTEKDKQLENVEGERENFERMVQEREKRIESLVAENNSMLMEKEVLQSLIEEYKEKVQVQEKQTTERSNLVKELEQLNHKIQITEARCSDLDAKQMVLSRIKENLELELQKSGAKVDKIISELKEKSVEIEVLKEENSKLVVAAESHVKTCKELEENLLVNIREKEEISKQLGMKDLQVDKLELDLREKGSDIDLLKLDLAKLSKALKEKEQVIHTQVVNASNVGAQGVDDAMYRQAQLLRLLEEKDQEIAALKQKDASLIELVNQTDQNSHRVQEAYEGKLQQIREERDRLLDDLNLRNEELLTFEDKLDAMREKMNSKDQASHLLHNEHARLLALNESQANEMGKLRERNSALQKLVEEYNRTKSSESQRLQEDNNQLRRQINGLQVEHETLTTLIQEKDKQISTLALLARTDSPDPSPQGMEPQLRRLREEREVLLRERDSALREKELKDIEISKLQEDQLSVSQTLDEKCNLANKLLADNEDLSKQLTNVQSELSELSLEKSNLARSDNKLKELEKQVNSLGNIVESKDKELKKVLENGRNEKSSILVELENVKSERDEILEQKDFETSELKSKILQLVRSVTDSESNGEENVDNIDKNFQSLLHTVKNQRNSALRERDNEIQSLREQLSNVKLLNKTTEAHGSELERVLRDKEELHRMLLQSRNEKEDLLRENESTVAELQDQILSLSRAVSEKDRSSHQDLQRVIQEKERIVNELEQAHRDREEVSNAKTQQKGEISRLQAELHDLKGILTKERATITSFNREVDQYKMTLQEKERIVKDMTFEREQLQRTQEKLQFRIQQLQEELITASSGQKVAETKMAQELDRLRNHLVQVEESYTREALEAEEREKDLRVKLARAEEQLLSSSHSMLDRDRQASVQIENLQEQLQAIAAQRDRAVMDLASVQEQAHQYQTALTNLQLVLEQFQRERESQLRATQEEAQKRVDMAWAQVKELQQRENHMKSQLEMAARITQEVVSIRNQLKAKDVEQLKTKEEVIRLEEELRVAQERISSLSSLSDSKVEKSLLKNMLMGYFNTPENKRMDVLRVIGGLLGFTHEELDKVGTGSSPPTGSWISNLIPFGPIAPKTPTRTTASAPKSFSELFVSFLESESEVPRSSGEASGRVTNPLLSGMTPQQSTASHVPRGLPMATSTPIGTPSRGNAPNLPPFPQSAVPRPPTSAPGEGVTRANSLGTSGNPLLMGSLPPVKAKSSGTNGNPLLVGSLTPVQDLPTPSGSSSLRTLLEGRT</sequence>
<accession>A0A2B4SA61</accession>
<dbReference type="PROSITE" id="PS50913">
    <property type="entry name" value="GRIP"/>
    <property type="match status" value="1"/>
</dbReference>
<evidence type="ECO:0000259" key="6">
    <source>
        <dbReference type="PROSITE" id="PS50913"/>
    </source>
</evidence>